<dbReference type="RefSeq" id="WP_141615165.1">
    <property type="nucleotide sequence ID" value="NZ_CP041253.1"/>
</dbReference>
<dbReference type="InterPro" id="IPR039425">
    <property type="entry name" value="RNA_pol_sigma-70-like"/>
</dbReference>
<evidence type="ECO:0000256" key="1">
    <source>
        <dbReference type="ARBA" id="ARBA00010641"/>
    </source>
</evidence>
<reference evidence="9 10" key="1">
    <citation type="submission" date="2019-06" db="EMBL/GenBank/DDBJ databases">
        <title>Echinicola alkalisoli sp. nov. isolated from saline soil.</title>
        <authorList>
            <person name="Sun J.-Q."/>
            <person name="Xu L."/>
        </authorList>
    </citation>
    <scope>NUCLEOTIDE SEQUENCE [LARGE SCALE GENOMIC DNA]</scope>
    <source>
        <strain evidence="9 10">LN3S3</strain>
    </source>
</reference>
<evidence type="ECO:0000313" key="9">
    <source>
        <dbReference type="EMBL" id="QDH79928.1"/>
    </source>
</evidence>
<keyword evidence="5 6" id="KW-0804">Transcription</keyword>
<dbReference type="GO" id="GO:0016987">
    <property type="term" value="F:sigma factor activity"/>
    <property type="evidence" value="ECO:0007669"/>
    <property type="project" value="UniProtKB-KW"/>
</dbReference>
<dbReference type="InterPro" id="IPR036388">
    <property type="entry name" value="WH-like_DNA-bd_sf"/>
</dbReference>
<dbReference type="PROSITE" id="PS01063">
    <property type="entry name" value="SIGMA70_ECF"/>
    <property type="match status" value="1"/>
</dbReference>
<proteinExistence type="inferred from homology"/>
<protein>
    <recommendedName>
        <fullName evidence="6">RNA polymerase sigma factor</fullName>
    </recommendedName>
</protein>
<organism evidence="9 10">
    <name type="scientific">Echinicola soli</name>
    <dbReference type="NCBI Taxonomy" id="2591634"/>
    <lineage>
        <taxon>Bacteria</taxon>
        <taxon>Pseudomonadati</taxon>
        <taxon>Bacteroidota</taxon>
        <taxon>Cytophagia</taxon>
        <taxon>Cytophagales</taxon>
        <taxon>Cyclobacteriaceae</taxon>
        <taxon>Echinicola</taxon>
    </lineage>
</organism>
<dbReference type="OrthoDB" id="9785675at2"/>
<sequence>MNPLDDASLLALIKNPVTREKGYRLLVTNYQKQVYGVIRKMVIIHEDADDITQNTFVKAFKHIDKFKGDASLFTWLYRIAVNESLNFLKKKKKHDFFTLENHEKRMASYLDTSPYIDGNDIQRLLQKILLKLPEKQRLVFNMKYFEDLSYDQIGEITQTSIGALKASYHHAVKKIEKEINGD</sequence>
<dbReference type="PANTHER" id="PTHR43133">
    <property type="entry name" value="RNA POLYMERASE ECF-TYPE SIGMA FACTO"/>
    <property type="match status" value="1"/>
</dbReference>
<keyword evidence="4 6" id="KW-0238">DNA-binding</keyword>
<dbReference type="CDD" id="cd06171">
    <property type="entry name" value="Sigma70_r4"/>
    <property type="match status" value="1"/>
</dbReference>
<keyword evidence="3 6" id="KW-0731">Sigma factor</keyword>
<dbReference type="Pfam" id="PF04542">
    <property type="entry name" value="Sigma70_r2"/>
    <property type="match status" value="1"/>
</dbReference>
<name>A0A514CJC3_9BACT</name>
<dbReference type="InterPro" id="IPR013249">
    <property type="entry name" value="RNA_pol_sigma70_r4_t2"/>
</dbReference>
<dbReference type="Gene3D" id="1.10.1740.10">
    <property type="match status" value="1"/>
</dbReference>
<dbReference type="InterPro" id="IPR013325">
    <property type="entry name" value="RNA_pol_sigma_r2"/>
</dbReference>
<dbReference type="KEGG" id="echi:FKX85_13160"/>
<comment type="similarity">
    <text evidence="1 6">Belongs to the sigma-70 factor family. ECF subfamily.</text>
</comment>
<dbReference type="InterPro" id="IPR007627">
    <property type="entry name" value="RNA_pol_sigma70_r2"/>
</dbReference>
<dbReference type="Pfam" id="PF08281">
    <property type="entry name" value="Sigma70_r4_2"/>
    <property type="match status" value="1"/>
</dbReference>
<evidence type="ECO:0000313" key="10">
    <source>
        <dbReference type="Proteomes" id="UP000316614"/>
    </source>
</evidence>
<gene>
    <name evidence="9" type="ORF">FKX85_13160</name>
</gene>
<evidence type="ECO:0000256" key="4">
    <source>
        <dbReference type="ARBA" id="ARBA00023125"/>
    </source>
</evidence>
<dbReference type="InterPro" id="IPR014284">
    <property type="entry name" value="RNA_pol_sigma-70_dom"/>
</dbReference>
<evidence type="ECO:0000256" key="6">
    <source>
        <dbReference type="RuleBase" id="RU000716"/>
    </source>
</evidence>
<evidence type="ECO:0000256" key="3">
    <source>
        <dbReference type="ARBA" id="ARBA00023082"/>
    </source>
</evidence>
<feature type="domain" description="RNA polymerase sigma factor 70 region 4 type 2" evidence="8">
    <location>
        <begin position="123"/>
        <end position="175"/>
    </location>
</feature>
<keyword evidence="2 6" id="KW-0805">Transcription regulation</keyword>
<dbReference type="PANTHER" id="PTHR43133:SF51">
    <property type="entry name" value="RNA POLYMERASE SIGMA FACTOR"/>
    <property type="match status" value="1"/>
</dbReference>
<dbReference type="InterPro" id="IPR013324">
    <property type="entry name" value="RNA_pol_sigma_r3/r4-like"/>
</dbReference>
<dbReference type="NCBIfam" id="TIGR02937">
    <property type="entry name" value="sigma70-ECF"/>
    <property type="match status" value="1"/>
</dbReference>
<dbReference type="GO" id="GO:0003677">
    <property type="term" value="F:DNA binding"/>
    <property type="evidence" value="ECO:0007669"/>
    <property type="project" value="UniProtKB-KW"/>
</dbReference>
<accession>A0A514CJC3</accession>
<keyword evidence="10" id="KW-1185">Reference proteome</keyword>
<evidence type="ECO:0000259" key="7">
    <source>
        <dbReference type="Pfam" id="PF04542"/>
    </source>
</evidence>
<dbReference type="SUPFAM" id="SSF88946">
    <property type="entry name" value="Sigma2 domain of RNA polymerase sigma factors"/>
    <property type="match status" value="1"/>
</dbReference>
<dbReference type="AlphaFoldDB" id="A0A514CJC3"/>
<dbReference type="GO" id="GO:0006352">
    <property type="term" value="P:DNA-templated transcription initiation"/>
    <property type="evidence" value="ECO:0007669"/>
    <property type="project" value="InterPro"/>
</dbReference>
<evidence type="ECO:0000256" key="5">
    <source>
        <dbReference type="ARBA" id="ARBA00023163"/>
    </source>
</evidence>
<dbReference type="Proteomes" id="UP000316614">
    <property type="component" value="Chromosome"/>
</dbReference>
<dbReference type="Gene3D" id="1.10.10.10">
    <property type="entry name" value="Winged helix-like DNA-binding domain superfamily/Winged helix DNA-binding domain"/>
    <property type="match status" value="1"/>
</dbReference>
<evidence type="ECO:0000256" key="2">
    <source>
        <dbReference type="ARBA" id="ARBA00023015"/>
    </source>
</evidence>
<feature type="domain" description="RNA polymerase sigma-70 region 2" evidence="7">
    <location>
        <begin position="26"/>
        <end position="93"/>
    </location>
</feature>
<dbReference type="EMBL" id="CP041253">
    <property type="protein sequence ID" value="QDH79928.1"/>
    <property type="molecule type" value="Genomic_DNA"/>
</dbReference>
<evidence type="ECO:0000259" key="8">
    <source>
        <dbReference type="Pfam" id="PF08281"/>
    </source>
</evidence>
<dbReference type="InterPro" id="IPR000838">
    <property type="entry name" value="RNA_pol_sigma70_ECF_CS"/>
</dbReference>
<dbReference type="SUPFAM" id="SSF88659">
    <property type="entry name" value="Sigma3 and sigma4 domains of RNA polymerase sigma factors"/>
    <property type="match status" value="1"/>
</dbReference>